<accession>A0A1T4MV90</accession>
<dbReference type="Pfam" id="PF21680">
    <property type="entry name" value="GIDA_C_1st"/>
    <property type="match status" value="1"/>
</dbReference>
<evidence type="ECO:0000313" key="14">
    <source>
        <dbReference type="Proteomes" id="UP000243297"/>
    </source>
</evidence>
<evidence type="ECO:0000256" key="5">
    <source>
        <dbReference type="ARBA" id="ARBA00022630"/>
    </source>
</evidence>
<sequence>MDASKNYEIIVVGAGHAGVEAALVSARCNKKTALVTLSIENIAKMPCNPSIGGPAKGIVVREIDALGGQMGITADKTALQFKMLNTTKGPGVQSLRVQSDKIEYSKMMQELCLHQENLTVIEGQVKCCNFENDTVTGITMMTGEIINSKIVILTTGTYMSSLVMVSKNVTESGPDSEPTTHDLSASLRAAGLETFRLKTGTPPRVKTNTIDFTKTEIQPGTDQFVSFSTTTKEILPYDQQVVCYLTYTAPKTHEIIKENLNKSSMYSGVVKGVGPRYCPSIEDKLVRFSDKERHQLFLEPESLHLDTTYVQGFSTSLPYDIQEEMVHSLPGLENAIIDKYAYAIEYDAIDPLQLKPTLETMKIKNLFTAGQINGTSGYEEAAGQGLMAGINAVNKLNNKEPLVLRRDEAYIGVMIDDLVTKGTLEPYRLLTSRAEFRLLLRHDNADQRLLEKGYNLGIIKEERYQEFLSKMSKINEGKAKLKEIRFTPKDSVNTYLESLGYEKLTEGITGYDLLKRPNVECSKLCKELGYEIEAEIAKEIEIEVKYEGYINKALKEANRLNQMEKVILPEDINYLEIDNLSLEGKQKLEKIRPRTMGQASRISGVNPADIAVLAIALEQRRRKKGSNED</sequence>
<protein>
    <recommendedName>
        <fullName evidence="4 11">tRNA uridine 5-carboxymethylaminomethyl modification enzyme MnmG</fullName>
    </recommendedName>
    <alternativeName>
        <fullName evidence="10 11">Glucose-inhibited division protein A</fullName>
    </alternativeName>
</protein>
<evidence type="ECO:0000256" key="2">
    <source>
        <dbReference type="ARBA" id="ARBA00003717"/>
    </source>
</evidence>
<dbReference type="FunFam" id="1.10.150.570:FF:000001">
    <property type="entry name" value="tRNA uridine 5-carboxymethylaminomethyl modification enzyme MnmG"/>
    <property type="match status" value="1"/>
</dbReference>
<feature type="domain" description="tRNA uridine 5-carboxymethylaminomethyl modification enzyme C-terminal subdomain" evidence="12">
    <location>
        <begin position="544"/>
        <end position="615"/>
    </location>
</feature>
<dbReference type="GO" id="GO:0050660">
    <property type="term" value="F:flavin adenine dinucleotide binding"/>
    <property type="evidence" value="ECO:0007669"/>
    <property type="project" value="UniProtKB-UniRule"/>
</dbReference>
<evidence type="ECO:0000256" key="11">
    <source>
        <dbReference type="HAMAP-Rule" id="MF_00129"/>
    </source>
</evidence>
<keyword evidence="11" id="KW-0963">Cytoplasm</keyword>
<feature type="binding site" evidence="11">
    <location>
        <position position="180"/>
    </location>
    <ligand>
        <name>FAD</name>
        <dbReference type="ChEBI" id="CHEBI:57692"/>
    </ligand>
</feature>
<dbReference type="PROSITE" id="PS01280">
    <property type="entry name" value="GIDA_1"/>
    <property type="match status" value="1"/>
</dbReference>
<evidence type="ECO:0000256" key="10">
    <source>
        <dbReference type="ARBA" id="ARBA00031800"/>
    </source>
</evidence>
<dbReference type="InterPro" id="IPR002218">
    <property type="entry name" value="MnmG-rel"/>
</dbReference>
<feature type="binding site" evidence="11">
    <location>
        <position position="125"/>
    </location>
    <ligand>
        <name>FAD</name>
        <dbReference type="ChEBI" id="CHEBI:57692"/>
    </ligand>
</feature>
<keyword evidence="6 11" id="KW-0819">tRNA processing</keyword>
<dbReference type="HAMAP" id="MF_00129">
    <property type="entry name" value="MnmG_GidA"/>
    <property type="match status" value="1"/>
</dbReference>
<feature type="binding site" evidence="11">
    <location>
        <position position="371"/>
    </location>
    <ligand>
        <name>FAD</name>
        <dbReference type="ChEBI" id="CHEBI:57692"/>
    </ligand>
</feature>
<name>A0A1T4MV90_9FIRM</name>
<dbReference type="InterPro" id="IPR004416">
    <property type="entry name" value="MnmG"/>
</dbReference>
<evidence type="ECO:0000256" key="4">
    <source>
        <dbReference type="ARBA" id="ARBA00020461"/>
    </source>
</evidence>
<comment type="cofactor">
    <cofactor evidence="1 11">
        <name>FAD</name>
        <dbReference type="ChEBI" id="CHEBI:57692"/>
    </cofactor>
</comment>
<evidence type="ECO:0000256" key="9">
    <source>
        <dbReference type="ARBA" id="ARBA00025948"/>
    </source>
</evidence>
<keyword evidence="14" id="KW-1185">Reference proteome</keyword>
<dbReference type="PROSITE" id="PS01281">
    <property type="entry name" value="GIDA_2"/>
    <property type="match status" value="1"/>
</dbReference>
<dbReference type="Proteomes" id="UP000243297">
    <property type="component" value="Unassembled WGS sequence"/>
</dbReference>
<dbReference type="STRING" id="118967.SAMN02745191_1420"/>
<keyword evidence="8 11" id="KW-0520">NAD</keyword>
<comment type="similarity">
    <text evidence="3 11">Belongs to the MnmG family.</text>
</comment>
<dbReference type="PANTHER" id="PTHR11806:SF0">
    <property type="entry name" value="PROTEIN MTO1 HOMOLOG, MITOCHONDRIAL"/>
    <property type="match status" value="1"/>
</dbReference>
<dbReference type="GO" id="GO:0005829">
    <property type="term" value="C:cytosol"/>
    <property type="evidence" value="ECO:0007669"/>
    <property type="project" value="TreeGrafter"/>
</dbReference>
<feature type="binding site" evidence="11">
    <location>
        <begin position="274"/>
        <end position="288"/>
    </location>
    <ligand>
        <name>NAD(+)</name>
        <dbReference type="ChEBI" id="CHEBI:57540"/>
    </ligand>
</feature>
<dbReference type="SUPFAM" id="SSF51905">
    <property type="entry name" value="FAD/NAD(P)-binding domain"/>
    <property type="match status" value="1"/>
</dbReference>
<dbReference type="GO" id="GO:0030488">
    <property type="term" value="P:tRNA methylation"/>
    <property type="evidence" value="ECO:0007669"/>
    <property type="project" value="TreeGrafter"/>
</dbReference>
<dbReference type="SMART" id="SM01228">
    <property type="entry name" value="GIDA_assoc_3"/>
    <property type="match status" value="1"/>
</dbReference>
<reference evidence="14" key="1">
    <citation type="submission" date="2017-02" db="EMBL/GenBank/DDBJ databases">
        <authorList>
            <person name="Varghese N."/>
            <person name="Submissions S."/>
        </authorList>
    </citation>
    <scope>NUCLEOTIDE SEQUENCE [LARGE SCALE GENOMIC DNA]</scope>
    <source>
        <strain evidence="14">ATCC 25662</strain>
    </source>
</reference>
<dbReference type="InterPro" id="IPR036188">
    <property type="entry name" value="FAD/NAD-bd_sf"/>
</dbReference>
<evidence type="ECO:0000256" key="6">
    <source>
        <dbReference type="ARBA" id="ARBA00022694"/>
    </source>
</evidence>
<dbReference type="Gene3D" id="1.10.10.1800">
    <property type="entry name" value="tRNA uridine 5-carboxymethylaminomethyl modification enzyme MnmG/GidA"/>
    <property type="match status" value="1"/>
</dbReference>
<dbReference type="InterPro" id="IPR040131">
    <property type="entry name" value="MnmG_N"/>
</dbReference>
<keyword evidence="7 11" id="KW-0274">FAD</keyword>
<dbReference type="Gene3D" id="3.50.50.60">
    <property type="entry name" value="FAD/NAD(P)-binding domain"/>
    <property type="match status" value="2"/>
</dbReference>
<feature type="binding site" evidence="11">
    <location>
        <begin position="13"/>
        <end position="18"/>
    </location>
    <ligand>
        <name>FAD</name>
        <dbReference type="ChEBI" id="CHEBI:57692"/>
    </ligand>
</feature>
<proteinExistence type="inferred from homology"/>
<dbReference type="NCBIfam" id="TIGR00136">
    <property type="entry name" value="mnmG_gidA"/>
    <property type="match status" value="1"/>
</dbReference>
<comment type="subunit">
    <text evidence="9 11">Homodimer. Heterotetramer of two MnmE and two MnmG subunits.</text>
</comment>
<evidence type="ECO:0000256" key="3">
    <source>
        <dbReference type="ARBA" id="ARBA00007653"/>
    </source>
</evidence>
<gene>
    <name evidence="11" type="primary">mnmG</name>
    <name evidence="11" type="synonym">gidA</name>
    <name evidence="13" type="ORF">SAMN02745191_1420</name>
</gene>
<comment type="subcellular location">
    <subcellularLocation>
        <location evidence="11">Cytoplasm</location>
    </subcellularLocation>
</comment>
<evidence type="ECO:0000259" key="12">
    <source>
        <dbReference type="SMART" id="SM01228"/>
    </source>
</evidence>
<dbReference type="PRINTS" id="PR00368">
    <property type="entry name" value="FADPNR"/>
</dbReference>
<dbReference type="OrthoDB" id="9815560at2"/>
<dbReference type="InterPro" id="IPR047001">
    <property type="entry name" value="MnmG_C_subdom"/>
</dbReference>
<comment type="function">
    <text evidence="2 11">NAD-binding protein involved in the addition of a carboxymethylaminomethyl (cmnm) group at the wobble position (U34) of certain tRNAs, forming tRNA-cmnm(5)s(2)U34.</text>
</comment>
<evidence type="ECO:0000313" key="13">
    <source>
        <dbReference type="EMBL" id="SJZ70695.1"/>
    </source>
</evidence>
<dbReference type="Pfam" id="PF13932">
    <property type="entry name" value="SAM_GIDA_C"/>
    <property type="match status" value="1"/>
</dbReference>
<dbReference type="PANTHER" id="PTHR11806">
    <property type="entry name" value="GLUCOSE INHIBITED DIVISION PROTEIN A"/>
    <property type="match status" value="1"/>
</dbReference>
<organism evidence="13 14">
    <name type="scientific">Anaerorhabdus furcosa</name>
    <dbReference type="NCBI Taxonomy" id="118967"/>
    <lineage>
        <taxon>Bacteria</taxon>
        <taxon>Bacillati</taxon>
        <taxon>Bacillota</taxon>
        <taxon>Erysipelotrichia</taxon>
        <taxon>Erysipelotrichales</taxon>
        <taxon>Erysipelotrichaceae</taxon>
        <taxon>Anaerorhabdus</taxon>
    </lineage>
</organism>
<dbReference type="InterPro" id="IPR049312">
    <property type="entry name" value="GIDA_C_N"/>
</dbReference>
<keyword evidence="5 11" id="KW-0285">Flavoprotein</keyword>
<evidence type="ECO:0000256" key="8">
    <source>
        <dbReference type="ARBA" id="ARBA00023027"/>
    </source>
</evidence>
<dbReference type="Pfam" id="PF01134">
    <property type="entry name" value="GIDA"/>
    <property type="match status" value="1"/>
</dbReference>
<dbReference type="FunFam" id="3.50.50.60:FF:000002">
    <property type="entry name" value="tRNA uridine 5-carboxymethylaminomethyl modification enzyme MnmG"/>
    <property type="match status" value="1"/>
</dbReference>
<evidence type="ECO:0000256" key="1">
    <source>
        <dbReference type="ARBA" id="ARBA00001974"/>
    </source>
</evidence>
<evidence type="ECO:0000256" key="7">
    <source>
        <dbReference type="ARBA" id="ARBA00022827"/>
    </source>
</evidence>
<dbReference type="InterPro" id="IPR044920">
    <property type="entry name" value="MnmG_C_subdom_sf"/>
</dbReference>
<dbReference type="AlphaFoldDB" id="A0A1T4MV90"/>
<dbReference type="RefSeq" id="WP_078711821.1">
    <property type="nucleotide sequence ID" value="NZ_FUWY01000003.1"/>
</dbReference>
<dbReference type="GO" id="GO:0002098">
    <property type="term" value="P:tRNA wobble uridine modification"/>
    <property type="evidence" value="ECO:0007669"/>
    <property type="project" value="InterPro"/>
</dbReference>
<dbReference type="InterPro" id="IPR026904">
    <property type="entry name" value="MnmG_C"/>
</dbReference>
<dbReference type="InterPro" id="IPR020595">
    <property type="entry name" value="MnmG-rel_CS"/>
</dbReference>
<dbReference type="EMBL" id="FUWY01000003">
    <property type="protein sequence ID" value="SJZ70695.1"/>
    <property type="molecule type" value="Genomic_DNA"/>
</dbReference>
<dbReference type="Gene3D" id="1.10.150.570">
    <property type="entry name" value="GidA associated domain, C-terminal subdomain"/>
    <property type="match status" value="1"/>
</dbReference>